<sequence>MKRSLTLFASVALLAAPLTQAAVDMSQFKFDAGVGKKHVTLGDQKDTTKTLMSSDGTSNGANAVSYGTPFVSLSASMDMRNFRISAEAYMQTGDTIHASNVENNRVGLNTGSVAGVVQQVGDDTILGGIKTFFFGDEVDGNAAITGEIELHSATYNIGANTLDVSQKFAVTFKGEYAFGDEDNGAAIGLGICRTADEFTYTGSKEDSSTKALGESDVNVTATIDAFDDGANDDNDDVVDDTNLAPIVLTAASGSLADQDKEVFDEGVWWFGLTASSQTQINDNIGVRLGGGYYVRSFDTSSVTDSDTDTMKLFQASTDAVMSVCNMSISFSRS</sequence>
<feature type="chain" id="PRO_5045680984" description="Porin domain-containing protein" evidence="1">
    <location>
        <begin position="22"/>
        <end position="333"/>
    </location>
</feature>
<evidence type="ECO:0000313" key="3">
    <source>
        <dbReference type="Proteomes" id="UP001320768"/>
    </source>
</evidence>
<dbReference type="Proteomes" id="UP001320768">
    <property type="component" value="Unassembled WGS sequence"/>
</dbReference>
<evidence type="ECO:0008006" key="4">
    <source>
        <dbReference type="Google" id="ProtNLM"/>
    </source>
</evidence>
<organism evidence="2 3">
    <name type="scientific">Candidatus Synchoanobacter obligatus</name>
    <dbReference type="NCBI Taxonomy" id="2919597"/>
    <lineage>
        <taxon>Bacteria</taxon>
        <taxon>Pseudomonadati</taxon>
        <taxon>Pseudomonadota</taxon>
        <taxon>Gammaproteobacteria</taxon>
        <taxon>Candidatus Comchoanobacterales</taxon>
        <taxon>Candidatus Comchoanobacteraceae</taxon>
        <taxon>Candidatus Synchoanobacter</taxon>
    </lineage>
</organism>
<evidence type="ECO:0000313" key="2">
    <source>
        <dbReference type="EMBL" id="MCP8352258.1"/>
    </source>
</evidence>
<reference evidence="2 3" key="1">
    <citation type="journal article" date="2022" name="Nat. Microbiol.">
        <title>The microbiome of a bacterivorous marine choanoflagellate contains a resource-demanding obligate bacterial associate.</title>
        <authorList>
            <person name="Needham D.M."/>
            <person name="Poirier C."/>
            <person name="Bachy C."/>
            <person name="George E.E."/>
            <person name="Wilken S."/>
            <person name="Yung C.C.M."/>
            <person name="Limardo A.J."/>
            <person name="Morando M."/>
            <person name="Sudek L."/>
            <person name="Malmstrom R.R."/>
            <person name="Keeling P.J."/>
            <person name="Santoro A.E."/>
            <person name="Worden A.Z."/>
        </authorList>
    </citation>
    <scope>NUCLEOTIDE SEQUENCE [LARGE SCALE GENOMIC DNA]</scope>
    <source>
        <strain evidence="2 3">Comchoano-2</strain>
    </source>
</reference>
<dbReference type="RefSeq" id="WP_258569365.1">
    <property type="nucleotide sequence ID" value="NZ_JAKUDN010000002.1"/>
</dbReference>
<dbReference type="EMBL" id="JAKUDN010000002">
    <property type="protein sequence ID" value="MCP8352258.1"/>
    <property type="molecule type" value="Genomic_DNA"/>
</dbReference>
<keyword evidence="3" id="KW-1185">Reference proteome</keyword>
<protein>
    <recommendedName>
        <fullName evidence="4">Porin domain-containing protein</fullName>
    </recommendedName>
</protein>
<feature type="signal peptide" evidence="1">
    <location>
        <begin position="1"/>
        <end position="21"/>
    </location>
</feature>
<accession>A0ABT1L7D1</accession>
<comment type="caution">
    <text evidence="2">The sequence shown here is derived from an EMBL/GenBank/DDBJ whole genome shotgun (WGS) entry which is preliminary data.</text>
</comment>
<proteinExistence type="predicted"/>
<keyword evidence="1" id="KW-0732">Signal</keyword>
<evidence type="ECO:0000256" key="1">
    <source>
        <dbReference type="SAM" id="SignalP"/>
    </source>
</evidence>
<gene>
    <name evidence="2" type="ORF">MKS91_03020</name>
</gene>
<name>A0ABT1L7D1_9GAMM</name>